<proteinExistence type="predicted"/>
<organism evidence="1 2">
    <name type="scientific">Cetraspora pellucida</name>
    <dbReference type="NCBI Taxonomy" id="1433469"/>
    <lineage>
        <taxon>Eukaryota</taxon>
        <taxon>Fungi</taxon>
        <taxon>Fungi incertae sedis</taxon>
        <taxon>Mucoromycota</taxon>
        <taxon>Glomeromycotina</taxon>
        <taxon>Glomeromycetes</taxon>
        <taxon>Diversisporales</taxon>
        <taxon>Gigasporaceae</taxon>
        <taxon>Cetraspora</taxon>
    </lineage>
</organism>
<sequence>TARWIHISAIYEIWLWYTQARWEENIIPESIVGKVTEGKIKRNLQALNKLQKEKGIRKIMKHINIKHILDCSLEHVNKSNPSWDEQVAQETKKLKKITNMHKEEVKKNRIYVTKENSLLVEKSDNNIATLMEQDNNILIHNEEVIEDNTLNEEITKTTWKQQLKITIPGIKFHTTISANKEENSYLQDDISITNSTGLQENDLIQKEQNGPLLSLMKIDNNKRNSTSSKDKDLSPDPVLAPCDKLAALYLNSEPQAENKNTDKTLPIME</sequence>
<dbReference type="AlphaFoldDB" id="A0A9N9P829"/>
<accession>A0A9N9P829</accession>
<reference evidence="1" key="1">
    <citation type="submission" date="2021-06" db="EMBL/GenBank/DDBJ databases">
        <authorList>
            <person name="Kallberg Y."/>
            <person name="Tangrot J."/>
            <person name="Rosling A."/>
        </authorList>
    </citation>
    <scope>NUCLEOTIDE SEQUENCE</scope>
    <source>
        <strain evidence="1">FL966</strain>
    </source>
</reference>
<keyword evidence="2" id="KW-1185">Reference proteome</keyword>
<feature type="non-terminal residue" evidence="1">
    <location>
        <position position="269"/>
    </location>
</feature>
<dbReference type="Proteomes" id="UP000789759">
    <property type="component" value="Unassembled WGS sequence"/>
</dbReference>
<dbReference type="EMBL" id="CAJVQA010030198">
    <property type="protein sequence ID" value="CAG8798771.1"/>
    <property type="molecule type" value="Genomic_DNA"/>
</dbReference>
<feature type="non-terminal residue" evidence="1">
    <location>
        <position position="1"/>
    </location>
</feature>
<gene>
    <name evidence="1" type="ORF">CPELLU_LOCUS17545</name>
</gene>
<evidence type="ECO:0000313" key="2">
    <source>
        <dbReference type="Proteomes" id="UP000789759"/>
    </source>
</evidence>
<name>A0A9N9P829_9GLOM</name>
<protein>
    <submittedName>
        <fullName evidence="1">19145_t:CDS:1</fullName>
    </submittedName>
</protein>
<evidence type="ECO:0000313" key="1">
    <source>
        <dbReference type="EMBL" id="CAG8798771.1"/>
    </source>
</evidence>
<comment type="caution">
    <text evidence="1">The sequence shown here is derived from an EMBL/GenBank/DDBJ whole genome shotgun (WGS) entry which is preliminary data.</text>
</comment>